<dbReference type="Gene3D" id="1.10.443.10">
    <property type="entry name" value="Intergrase catalytic core"/>
    <property type="match status" value="1"/>
</dbReference>
<keyword evidence="2 4" id="KW-0238">DNA-binding</keyword>
<dbReference type="AlphaFoldDB" id="A0A543EB11"/>
<organism evidence="7 8">
    <name type="scientific">Microbacterium kyungheense</name>
    <dbReference type="NCBI Taxonomy" id="1263636"/>
    <lineage>
        <taxon>Bacteria</taxon>
        <taxon>Bacillati</taxon>
        <taxon>Actinomycetota</taxon>
        <taxon>Actinomycetes</taxon>
        <taxon>Micrococcales</taxon>
        <taxon>Microbacteriaceae</taxon>
        <taxon>Microbacterium</taxon>
    </lineage>
</organism>
<dbReference type="GO" id="GO:0003677">
    <property type="term" value="F:DNA binding"/>
    <property type="evidence" value="ECO:0007669"/>
    <property type="project" value="UniProtKB-UniRule"/>
</dbReference>
<dbReference type="EMBL" id="VFPE01000008">
    <property type="protein sequence ID" value="TQM18679.1"/>
    <property type="molecule type" value="Genomic_DNA"/>
</dbReference>
<dbReference type="InterPro" id="IPR002104">
    <property type="entry name" value="Integrase_catalytic"/>
</dbReference>
<dbReference type="GO" id="GO:0006310">
    <property type="term" value="P:DNA recombination"/>
    <property type="evidence" value="ECO:0007669"/>
    <property type="project" value="UniProtKB-KW"/>
</dbReference>
<name>A0A543EB11_9MICO</name>
<evidence type="ECO:0000256" key="4">
    <source>
        <dbReference type="PROSITE-ProRule" id="PRU01248"/>
    </source>
</evidence>
<dbReference type="SUPFAM" id="SSF56349">
    <property type="entry name" value="DNA breaking-rejoining enzymes"/>
    <property type="match status" value="1"/>
</dbReference>
<dbReference type="OrthoDB" id="1822491at2"/>
<accession>A0A543EB11</accession>
<dbReference type="Proteomes" id="UP000320235">
    <property type="component" value="Unassembled WGS sequence"/>
</dbReference>
<evidence type="ECO:0000256" key="1">
    <source>
        <dbReference type="ARBA" id="ARBA00008857"/>
    </source>
</evidence>
<protein>
    <submittedName>
        <fullName evidence="7">Site-specific recombinase XerC</fullName>
    </submittedName>
</protein>
<evidence type="ECO:0000313" key="7">
    <source>
        <dbReference type="EMBL" id="TQM18679.1"/>
    </source>
</evidence>
<gene>
    <name evidence="7" type="ORF">FB391_3812</name>
</gene>
<feature type="domain" description="Core-binding (CB)" evidence="6">
    <location>
        <begin position="72"/>
        <end position="164"/>
    </location>
</feature>
<reference evidence="7 8" key="1">
    <citation type="submission" date="2019-06" db="EMBL/GenBank/DDBJ databases">
        <title>Sequencing the genomes of 1000 actinobacteria strains.</title>
        <authorList>
            <person name="Klenk H.-P."/>
        </authorList>
    </citation>
    <scope>NUCLEOTIDE SEQUENCE [LARGE SCALE GENOMIC DNA]</scope>
    <source>
        <strain evidence="7 8">DSM 105492</strain>
    </source>
</reference>
<dbReference type="PANTHER" id="PTHR30349:SF64">
    <property type="entry name" value="PROPHAGE INTEGRASE INTD-RELATED"/>
    <property type="match status" value="1"/>
</dbReference>
<dbReference type="PROSITE" id="PS51898">
    <property type="entry name" value="TYR_RECOMBINASE"/>
    <property type="match status" value="1"/>
</dbReference>
<sequence>MTQTSRKASRIDFGSVRKLPSGRWQSRYLDPAGRPMTGPQTFQTKREALDHLAAVRSDRMRGTYIDHRAGLVPFGPYAADWIAHGGRRGALAPKTRDLYETTLAGPLAPLREIPIASITPSQVRAWYTKTGRVLAASAKRQGGDGSSRLRQAYSLLRAIMATAVRDGMIPANSCQIDRAGSVKHAERPYMSAEDLGRIVAAMPAKWHLPIRVMFGAHLRLGELLALQRRDYTNGVLLVERQIVRVGGEDIESGTKTGNVRRVDLPPSIAADLEVYLSTAPGFGKAPMFPGTDGERFTGGAIGQAWRKAARKAGLSQFRLHDLRHASLTLAAQAGATTRELMARAGHSTARAALLYQHAAEERSGAIAAGMDALSGGSIGTATGTTMARTALEATRKSPEQEAGKAL</sequence>
<evidence type="ECO:0000259" key="6">
    <source>
        <dbReference type="PROSITE" id="PS51900"/>
    </source>
</evidence>
<dbReference type="InterPro" id="IPR013762">
    <property type="entry name" value="Integrase-like_cat_sf"/>
</dbReference>
<dbReference type="PANTHER" id="PTHR30349">
    <property type="entry name" value="PHAGE INTEGRASE-RELATED"/>
    <property type="match status" value="1"/>
</dbReference>
<dbReference type="InterPro" id="IPR050090">
    <property type="entry name" value="Tyrosine_recombinase_XerCD"/>
</dbReference>
<dbReference type="Pfam" id="PF00589">
    <property type="entry name" value="Phage_integrase"/>
    <property type="match status" value="1"/>
</dbReference>
<dbReference type="Gene3D" id="1.10.150.130">
    <property type="match status" value="1"/>
</dbReference>
<evidence type="ECO:0000313" key="8">
    <source>
        <dbReference type="Proteomes" id="UP000320235"/>
    </source>
</evidence>
<comment type="caution">
    <text evidence="7">The sequence shown here is derived from an EMBL/GenBank/DDBJ whole genome shotgun (WGS) entry which is preliminary data.</text>
</comment>
<keyword evidence="3" id="KW-0233">DNA recombination</keyword>
<dbReference type="InterPro" id="IPR010998">
    <property type="entry name" value="Integrase_recombinase_N"/>
</dbReference>
<keyword evidence="8" id="KW-1185">Reference proteome</keyword>
<feature type="domain" description="Tyr recombinase" evidence="5">
    <location>
        <begin position="185"/>
        <end position="368"/>
    </location>
</feature>
<comment type="similarity">
    <text evidence="1">Belongs to the 'phage' integrase family.</text>
</comment>
<dbReference type="InterPro" id="IPR058717">
    <property type="entry name" value="Phage_L5_Integrase_N"/>
</dbReference>
<proteinExistence type="inferred from homology"/>
<dbReference type="GO" id="GO:0015074">
    <property type="term" value="P:DNA integration"/>
    <property type="evidence" value="ECO:0007669"/>
    <property type="project" value="InterPro"/>
</dbReference>
<dbReference type="PROSITE" id="PS51900">
    <property type="entry name" value="CB"/>
    <property type="match status" value="1"/>
</dbReference>
<evidence type="ECO:0000256" key="3">
    <source>
        <dbReference type="ARBA" id="ARBA00023172"/>
    </source>
</evidence>
<evidence type="ECO:0000256" key="2">
    <source>
        <dbReference type="ARBA" id="ARBA00023125"/>
    </source>
</evidence>
<dbReference type="InterPro" id="IPR044068">
    <property type="entry name" value="CB"/>
</dbReference>
<dbReference type="CDD" id="cd01189">
    <property type="entry name" value="INT_ICEBs1_C_like"/>
    <property type="match status" value="1"/>
</dbReference>
<dbReference type="Pfam" id="PF26003">
    <property type="entry name" value="Integrase_N_phage"/>
    <property type="match status" value="1"/>
</dbReference>
<dbReference type="InterPro" id="IPR011010">
    <property type="entry name" value="DNA_brk_join_enz"/>
</dbReference>
<evidence type="ECO:0000259" key="5">
    <source>
        <dbReference type="PROSITE" id="PS51898"/>
    </source>
</evidence>